<organism evidence="4 5">
    <name type="scientific">Winogradskyella aquimaris</name>
    <dbReference type="NCBI Taxonomy" id="864074"/>
    <lineage>
        <taxon>Bacteria</taxon>
        <taxon>Pseudomonadati</taxon>
        <taxon>Bacteroidota</taxon>
        <taxon>Flavobacteriia</taxon>
        <taxon>Flavobacteriales</taxon>
        <taxon>Flavobacteriaceae</taxon>
        <taxon>Winogradskyella</taxon>
    </lineage>
</organism>
<dbReference type="Pfam" id="PF00582">
    <property type="entry name" value="Usp"/>
    <property type="match status" value="1"/>
</dbReference>
<dbReference type="PRINTS" id="PR01438">
    <property type="entry name" value="UNVRSLSTRESS"/>
</dbReference>
<evidence type="ECO:0000256" key="1">
    <source>
        <dbReference type="ARBA" id="ARBA00008791"/>
    </source>
</evidence>
<evidence type="ECO:0000313" key="4">
    <source>
        <dbReference type="EMBL" id="MDY2587932.1"/>
    </source>
</evidence>
<keyword evidence="5" id="KW-1185">Reference proteome</keyword>
<dbReference type="Proteomes" id="UP001285855">
    <property type="component" value="Unassembled WGS sequence"/>
</dbReference>
<dbReference type="InterPro" id="IPR006016">
    <property type="entry name" value="UspA"/>
</dbReference>
<dbReference type="PANTHER" id="PTHR46268">
    <property type="entry name" value="STRESS RESPONSE PROTEIN NHAX"/>
    <property type="match status" value="1"/>
</dbReference>
<comment type="similarity">
    <text evidence="1">Belongs to the universal stress protein A family.</text>
</comment>
<evidence type="ECO:0000256" key="2">
    <source>
        <dbReference type="SAM" id="Coils"/>
    </source>
</evidence>
<dbReference type="Gene3D" id="3.40.50.620">
    <property type="entry name" value="HUPs"/>
    <property type="match status" value="2"/>
</dbReference>
<dbReference type="EMBL" id="JAXDAE010000011">
    <property type="protein sequence ID" value="MDY2587932.1"/>
    <property type="molecule type" value="Genomic_DNA"/>
</dbReference>
<gene>
    <name evidence="4" type="ORF">SNF14_11330</name>
</gene>
<evidence type="ECO:0000259" key="3">
    <source>
        <dbReference type="Pfam" id="PF00582"/>
    </source>
</evidence>
<dbReference type="RefSeq" id="WP_320556282.1">
    <property type="nucleotide sequence ID" value="NZ_JAXDAE010000011.1"/>
</dbReference>
<protein>
    <submittedName>
        <fullName evidence="4">Universal stress protein</fullName>
    </submittedName>
</protein>
<sequence>MKKILLPTDFSDNAWCATVYALKLYDKEECTFYFLHSYKIKVSTMSNLSNKLLRTMAENAKQELLELKDMAESANDNPNHYFDILLSVDTMDDAIELAVKKYNIDLVVMGTKGATGAKEVFMGSNAVNIIKHVKACPILLIPNECDFEIPKQIAFPTDFNRFYGEELLPLKNLAKLYDSKIRILHINEEQNLSHQQDYNLAMLKVYLEECPHSFHWMPDYTKKEKAIIDFIEELSIDILVMINYEHSFLESIINESVIKNIGFHATIPFFVIPSSA</sequence>
<reference evidence="4 5" key="1">
    <citation type="submission" date="2023-11" db="EMBL/GenBank/DDBJ databases">
        <title>Winogradskyella pelagius sp. nov., isolated from coastal sediment.</title>
        <authorList>
            <person name="Li F."/>
        </authorList>
    </citation>
    <scope>NUCLEOTIDE SEQUENCE [LARGE SCALE GENOMIC DNA]</scope>
    <source>
        <strain evidence="4 5">KCTC 23502</strain>
    </source>
</reference>
<accession>A0ABU5EPE2</accession>
<comment type="caution">
    <text evidence="4">The sequence shown here is derived from an EMBL/GenBank/DDBJ whole genome shotgun (WGS) entry which is preliminary data.</text>
</comment>
<name>A0ABU5EPE2_9FLAO</name>
<dbReference type="PANTHER" id="PTHR46268:SF6">
    <property type="entry name" value="UNIVERSAL STRESS PROTEIN UP12"/>
    <property type="match status" value="1"/>
</dbReference>
<proteinExistence type="inferred from homology"/>
<dbReference type="SUPFAM" id="SSF52402">
    <property type="entry name" value="Adenine nucleotide alpha hydrolases-like"/>
    <property type="match status" value="2"/>
</dbReference>
<feature type="coiled-coil region" evidence="2">
    <location>
        <begin position="50"/>
        <end position="77"/>
    </location>
</feature>
<dbReference type="InterPro" id="IPR006015">
    <property type="entry name" value="Universal_stress_UspA"/>
</dbReference>
<dbReference type="InterPro" id="IPR014729">
    <property type="entry name" value="Rossmann-like_a/b/a_fold"/>
</dbReference>
<evidence type="ECO:0000313" key="5">
    <source>
        <dbReference type="Proteomes" id="UP001285855"/>
    </source>
</evidence>
<keyword evidence="2" id="KW-0175">Coiled coil</keyword>
<dbReference type="CDD" id="cd00293">
    <property type="entry name" value="USP-like"/>
    <property type="match status" value="2"/>
</dbReference>
<feature type="domain" description="UspA" evidence="3">
    <location>
        <begin position="1"/>
        <end position="142"/>
    </location>
</feature>